<dbReference type="InterPro" id="IPR025696">
    <property type="entry name" value="Beta-barrel_MTR4"/>
</dbReference>
<evidence type="ECO:0000256" key="1">
    <source>
        <dbReference type="SAM" id="MobiDB-lite"/>
    </source>
</evidence>
<feature type="compositionally biased region" description="Basic and acidic residues" evidence="1">
    <location>
        <begin position="1"/>
        <end position="11"/>
    </location>
</feature>
<dbReference type="AlphaFoldDB" id="A0A2J8R4I8"/>
<name>A0A2J8R4I8_PONAB</name>
<dbReference type="EMBL" id="NDHI03003761">
    <property type="protein sequence ID" value="PNJ03406.1"/>
    <property type="molecule type" value="Genomic_DNA"/>
</dbReference>
<comment type="caution">
    <text evidence="3">The sequence shown here is derived from an EMBL/GenBank/DDBJ whole genome shotgun (WGS) entry which is preliminary data.</text>
</comment>
<organism evidence="3">
    <name type="scientific">Pongo abelii</name>
    <name type="common">Sumatran orangutan</name>
    <name type="synonym">Pongo pygmaeus abelii</name>
    <dbReference type="NCBI Taxonomy" id="9601"/>
    <lineage>
        <taxon>Eukaryota</taxon>
        <taxon>Metazoa</taxon>
        <taxon>Chordata</taxon>
        <taxon>Craniata</taxon>
        <taxon>Vertebrata</taxon>
        <taxon>Euteleostomi</taxon>
        <taxon>Mammalia</taxon>
        <taxon>Eutheria</taxon>
        <taxon>Euarchontoglires</taxon>
        <taxon>Primates</taxon>
        <taxon>Haplorrhini</taxon>
        <taxon>Catarrhini</taxon>
        <taxon>Hominidae</taxon>
        <taxon>Pongo</taxon>
    </lineage>
</organism>
<reference evidence="3" key="1">
    <citation type="submission" date="2017-12" db="EMBL/GenBank/DDBJ databases">
        <title>High-resolution comparative analysis of great ape genomes.</title>
        <authorList>
            <person name="Pollen A."/>
            <person name="Hastie A."/>
            <person name="Hormozdiari F."/>
            <person name="Dougherty M."/>
            <person name="Liu R."/>
            <person name="Chaisson M."/>
            <person name="Hoppe E."/>
            <person name="Hill C."/>
            <person name="Pang A."/>
            <person name="Hillier L."/>
            <person name="Baker C."/>
            <person name="Armstrong J."/>
            <person name="Shendure J."/>
            <person name="Paten B."/>
            <person name="Wilson R."/>
            <person name="Chao H."/>
            <person name="Schneider V."/>
            <person name="Ventura M."/>
            <person name="Kronenberg Z."/>
            <person name="Murali S."/>
            <person name="Gordon D."/>
            <person name="Cantsilieris S."/>
            <person name="Munson K."/>
            <person name="Nelson B."/>
            <person name="Raja A."/>
            <person name="Underwood J."/>
            <person name="Diekhans M."/>
            <person name="Fiddes I."/>
            <person name="Haussler D."/>
            <person name="Eichler E."/>
        </authorList>
    </citation>
    <scope>NUCLEOTIDE SEQUENCE [LARGE SCALE GENOMIC DNA]</scope>
    <source>
        <strain evidence="3">Susie</strain>
    </source>
</reference>
<gene>
    <name evidence="3" type="ORF">CR201_G0054005</name>
</gene>
<dbReference type="Pfam" id="PF13234">
    <property type="entry name" value="MTR4_beta-barrel"/>
    <property type="match status" value="1"/>
</dbReference>
<feature type="non-terminal residue" evidence="3">
    <location>
        <position position="1"/>
    </location>
</feature>
<protein>
    <submittedName>
        <fullName evidence="3">SKIV2L isoform 4</fullName>
    </submittedName>
</protein>
<proteinExistence type="predicted"/>
<sequence>CDKPLSQDPQDRGPATSEVPYPDDLVGFKLFLPEGPCDHTVVKLQPGDMAAITTKVLRVNGEKILEDFSKRQQPKFKKDPPLAAVTTAVQELLRLAQAHPAGPPTLDPVNDLQLKDMSVVEGGLRARKLEELIQGAQCVHSPRFPAQPLSSVHPY</sequence>
<evidence type="ECO:0000313" key="3">
    <source>
        <dbReference type="EMBL" id="PNJ03406.1"/>
    </source>
</evidence>
<feature type="region of interest" description="Disordered" evidence="1">
    <location>
        <begin position="1"/>
        <end position="21"/>
    </location>
</feature>
<evidence type="ECO:0000259" key="2">
    <source>
        <dbReference type="Pfam" id="PF13234"/>
    </source>
</evidence>
<feature type="domain" description="Exosome RNA helicase MTR4-like beta-barrel" evidence="2">
    <location>
        <begin position="27"/>
        <end position="147"/>
    </location>
</feature>
<accession>A0A2J8R4I8</accession>